<dbReference type="PANTHER" id="PTHR17920">
    <property type="entry name" value="TRANSMEMBRANE AND COILED-COIL DOMAIN-CONTAINING PROTEIN 4 TMCO4"/>
    <property type="match status" value="1"/>
</dbReference>
<protein>
    <submittedName>
        <fullName evidence="5">Uncharacterized protein</fullName>
    </submittedName>
</protein>
<name>A0AAV5ECB0_ELECO</name>
<comment type="caution">
    <text evidence="5">The sequence shown here is derived from an EMBL/GenBank/DDBJ whole genome shotgun (WGS) entry which is preliminary data.</text>
</comment>
<reference evidence="5" key="2">
    <citation type="submission" date="2021-12" db="EMBL/GenBank/DDBJ databases">
        <title>Resequencing data analysis of finger millet.</title>
        <authorList>
            <person name="Hatakeyama M."/>
            <person name="Aluri S."/>
            <person name="Balachadran M.T."/>
            <person name="Sivarajan S.R."/>
            <person name="Poveda L."/>
            <person name="Shimizu-Inatsugi R."/>
            <person name="Schlapbach R."/>
            <person name="Sreeman S.M."/>
            <person name="Shimizu K.K."/>
        </authorList>
    </citation>
    <scope>NUCLEOTIDE SEQUENCE</scope>
</reference>
<reference evidence="5" key="1">
    <citation type="journal article" date="2018" name="DNA Res.">
        <title>Multiple hybrid de novo genome assembly of finger millet, an orphan allotetraploid crop.</title>
        <authorList>
            <person name="Hatakeyama M."/>
            <person name="Aluri S."/>
            <person name="Balachadran M.T."/>
            <person name="Sivarajan S.R."/>
            <person name="Patrignani A."/>
            <person name="Gruter S."/>
            <person name="Poveda L."/>
            <person name="Shimizu-Inatsugi R."/>
            <person name="Baeten J."/>
            <person name="Francoijs K.J."/>
            <person name="Nataraja K.N."/>
            <person name="Reddy Y.A.N."/>
            <person name="Phadnis S."/>
            <person name="Ravikumar R.L."/>
            <person name="Schlapbach R."/>
            <person name="Sreeman S.M."/>
            <person name="Shimizu K.K."/>
        </authorList>
    </citation>
    <scope>NUCLEOTIDE SEQUENCE</scope>
</reference>
<keyword evidence="4" id="KW-0472">Membrane</keyword>
<sequence length="469" mass="50712">MQDDARFCLIRFLEIDPKAWPGVEKTAASSEPKHHIGAVSTNALRMSSLTSTSFRWQFIMVLLPRVQFLRKVLEDEDDDEKARSERSDHELALAKAIDAMAMGLEADVEPADLLKPENAFPDSPMSGGGGSPAWRPKDYRKMAVLYMLLSACVADVNMAEDGMGSPRVRKGYDARHRVALRLVATWLDVKWNKMEAVEIMVACSAMAAAKEEEQREGMSPKSRWESWKRGGIIGAAALTGGTLMAISGGLAAPAIAAGFTAIAPTLHALIPVIGASGFAAIATAAGHTAGSVAVAASFGAAGAGLTGTKMAKRIGNVKEFEFKTIGDNHNQGIIDRYILQWESKHIIVLSTAMQDWIASKGIVERIVLIGAPVSVKGEMWEPARKMVAGRFVNVYSMNDWILGIAFRASLLTQGLAGIQAVRVPGVENVDVTDLVVGHTSYLSLVQQILDQLELNTYYPVFYPGTPRSR</sequence>
<evidence type="ECO:0000256" key="2">
    <source>
        <dbReference type="ARBA" id="ARBA00022692"/>
    </source>
</evidence>
<accession>A0AAV5ECB0</accession>
<keyword evidence="3" id="KW-1133">Transmembrane helix</keyword>
<dbReference type="AlphaFoldDB" id="A0AAV5ECB0"/>
<organism evidence="5 6">
    <name type="scientific">Eleusine coracana subsp. coracana</name>
    <dbReference type="NCBI Taxonomy" id="191504"/>
    <lineage>
        <taxon>Eukaryota</taxon>
        <taxon>Viridiplantae</taxon>
        <taxon>Streptophyta</taxon>
        <taxon>Embryophyta</taxon>
        <taxon>Tracheophyta</taxon>
        <taxon>Spermatophyta</taxon>
        <taxon>Magnoliopsida</taxon>
        <taxon>Liliopsida</taxon>
        <taxon>Poales</taxon>
        <taxon>Poaceae</taxon>
        <taxon>PACMAD clade</taxon>
        <taxon>Chloridoideae</taxon>
        <taxon>Cynodonteae</taxon>
        <taxon>Eleusininae</taxon>
        <taxon>Eleusine</taxon>
    </lineage>
</organism>
<evidence type="ECO:0000313" key="5">
    <source>
        <dbReference type="EMBL" id="GJN19870.1"/>
    </source>
</evidence>
<proteinExistence type="predicted"/>
<comment type="subcellular location">
    <subcellularLocation>
        <location evidence="1">Membrane</location>
        <topology evidence="1">Multi-pass membrane protein</topology>
    </subcellularLocation>
</comment>
<dbReference type="InterPro" id="IPR007941">
    <property type="entry name" value="DUF726"/>
</dbReference>
<evidence type="ECO:0000313" key="6">
    <source>
        <dbReference type="Proteomes" id="UP001054889"/>
    </source>
</evidence>
<dbReference type="GO" id="GO:0016020">
    <property type="term" value="C:membrane"/>
    <property type="evidence" value="ECO:0007669"/>
    <property type="project" value="UniProtKB-SubCell"/>
</dbReference>
<dbReference type="PANTHER" id="PTHR17920:SF7">
    <property type="entry name" value="OS10G0512100 PROTEIN"/>
    <property type="match status" value="1"/>
</dbReference>
<keyword evidence="2" id="KW-0812">Transmembrane</keyword>
<evidence type="ECO:0000256" key="1">
    <source>
        <dbReference type="ARBA" id="ARBA00004141"/>
    </source>
</evidence>
<evidence type="ECO:0000256" key="3">
    <source>
        <dbReference type="ARBA" id="ARBA00022989"/>
    </source>
</evidence>
<evidence type="ECO:0000256" key="4">
    <source>
        <dbReference type="ARBA" id="ARBA00023136"/>
    </source>
</evidence>
<dbReference type="Proteomes" id="UP001054889">
    <property type="component" value="Unassembled WGS sequence"/>
</dbReference>
<gene>
    <name evidence="5" type="primary">gb07185</name>
    <name evidence="5" type="ORF">PR202_gb07185</name>
</gene>
<dbReference type="Pfam" id="PF05277">
    <property type="entry name" value="DUF726"/>
    <property type="match status" value="2"/>
</dbReference>
<dbReference type="EMBL" id="BQKI01000074">
    <property type="protein sequence ID" value="GJN19870.1"/>
    <property type="molecule type" value="Genomic_DNA"/>
</dbReference>
<keyword evidence="6" id="KW-1185">Reference proteome</keyword>